<reference evidence="4 5" key="1">
    <citation type="journal article" date="2013" name="Genome Announc.">
        <title>Whole-genome sequences of five oyster-associated bacteria show potential for crude oil hydrocarbon degradation.</title>
        <authorList>
            <person name="Chauhan A."/>
            <person name="Green S."/>
            <person name="Pathak A."/>
            <person name="Thomas J."/>
            <person name="Venkatramanan R."/>
        </authorList>
    </citation>
    <scope>NUCLEOTIDE SEQUENCE [LARGE SCALE GENOMIC DNA]</scope>
    <source>
        <strain evidence="4 5">MF109</strain>
    </source>
</reference>
<protein>
    <recommendedName>
        <fullName evidence="3">Fe/B12 periplasmic-binding domain-containing protein</fullName>
    </recommendedName>
</protein>
<dbReference type="PANTHER" id="PTHR30535">
    <property type="entry name" value="VITAMIN B12-BINDING PROTEIN"/>
    <property type="match status" value="1"/>
</dbReference>
<evidence type="ECO:0000256" key="1">
    <source>
        <dbReference type="ARBA" id="ARBA00008814"/>
    </source>
</evidence>
<dbReference type="InterPro" id="IPR050902">
    <property type="entry name" value="ABC_Transporter_SBP"/>
</dbReference>
<evidence type="ECO:0000313" key="4">
    <source>
        <dbReference type="EMBL" id="EQM73173.1"/>
    </source>
</evidence>
<dbReference type="Proteomes" id="UP000016033">
    <property type="component" value="Unassembled WGS sequence"/>
</dbReference>
<proteinExistence type="inferred from homology"/>
<dbReference type="InterPro" id="IPR022287">
    <property type="entry name" value="ABC_trnsptr_F420-0_sub-bd_pred"/>
</dbReference>
<feature type="signal peptide" evidence="2">
    <location>
        <begin position="1"/>
        <end position="28"/>
    </location>
</feature>
<dbReference type="AlphaFoldDB" id="T5K1R4"/>
<comment type="caution">
    <text evidence="4">The sequence shown here is derived from an EMBL/GenBank/DDBJ whole genome shotgun (WGS) entry which is preliminary data.</text>
</comment>
<dbReference type="Gene3D" id="3.40.50.1980">
    <property type="entry name" value="Nitrogenase molybdenum iron protein domain"/>
    <property type="match status" value="2"/>
</dbReference>
<dbReference type="Pfam" id="PF01497">
    <property type="entry name" value="Peripla_BP_2"/>
    <property type="match status" value="1"/>
</dbReference>
<keyword evidence="2" id="KW-0732">Signal</keyword>
<accession>T5K1R4</accession>
<evidence type="ECO:0000259" key="3">
    <source>
        <dbReference type="PROSITE" id="PS50983"/>
    </source>
</evidence>
<dbReference type="PANTHER" id="PTHR30535:SF7">
    <property type="entry name" value="IRON(III) DICITRATE-BINDING PROTEIN"/>
    <property type="match status" value="1"/>
</dbReference>
<comment type="similarity">
    <text evidence="1">Belongs to the bacterial solute-binding protein 8 family.</text>
</comment>
<organism evidence="4 5">
    <name type="scientific">Microbacterium maritypicum MF109</name>
    <dbReference type="NCBI Taxonomy" id="1333857"/>
    <lineage>
        <taxon>Bacteria</taxon>
        <taxon>Bacillati</taxon>
        <taxon>Actinomycetota</taxon>
        <taxon>Actinomycetes</taxon>
        <taxon>Micrococcales</taxon>
        <taxon>Microbacteriaceae</taxon>
        <taxon>Microbacterium</taxon>
    </lineage>
</organism>
<gene>
    <name evidence="4" type="ORF">L687_07805</name>
</gene>
<dbReference type="RefSeq" id="WP_021201481.1">
    <property type="nucleotide sequence ID" value="NZ_ATAO01000228.1"/>
</dbReference>
<feature type="domain" description="Fe/B12 periplasmic-binding" evidence="3">
    <location>
        <begin position="63"/>
        <end position="331"/>
    </location>
</feature>
<dbReference type="InterPro" id="IPR002491">
    <property type="entry name" value="ABC_transptr_periplasmic_BD"/>
</dbReference>
<evidence type="ECO:0000256" key="2">
    <source>
        <dbReference type="SAM" id="SignalP"/>
    </source>
</evidence>
<dbReference type="PATRIC" id="fig|1333857.3.peg.3581"/>
<dbReference type="PROSITE" id="PS50983">
    <property type="entry name" value="FE_B12_PBP"/>
    <property type="match status" value="1"/>
</dbReference>
<dbReference type="PROSITE" id="PS51257">
    <property type="entry name" value="PROKAR_LIPOPROTEIN"/>
    <property type="match status" value="1"/>
</dbReference>
<dbReference type="EMBL" id="ATAO01000228">
    <property type="protein sequence ID" value="EQM73173.1"/>
    <property type="molecule type" value="Genomic_DNA"/>
</dbReference>
<dbReference type="SUPFAM" id="SSF53807">
    <property type="entry name" value="Helical backbone' metal receptor"/>
    <property type="match status" value="1"/>
</dbReference>
<evidence type="ECO:0000313" key="5">
    <source>
        <dbReference type="Proteomes" id="UP000016033"/>
    </source>
</evidence>
<dbReference type="NCBIfam" id="TIGR03868">
    <property type="entry name" value="F420-O_ABCperi"/>
    <property type="match status" value="1"/>
</dbReference>
<name>T5K1R4_MICMQ</name>
<sequence length="331" mass="34038">MPATARALGALPALALLVAAGLSGCAGAPASSAEAPDAETPSTEPIVLDNCGTEVSLGATPQRILTVKSSTLELALALGAGDRIIGSAFSDGPLPDDLAADAEDIPVVSDKVPSKEAVLDLEPDLVFAGWESNFSVDGAGERADLQNLGITTYVAPAACKAPAYMPDPLTFDTVFDGFAEAGQLLGETEAASALIAEQRAELDAITPDDRGLTALWYSSGTDQPFVGAGIGAPEMIMSAAGLENVFADVHDTWTSSSWELIAEADPDVIVLVDAAWNTAASKIALLTSNPVTAQLDAVRNERYVLVDFPATEAGIRNVTAVESIVTQLGEQ</sequence>
<feature type="chain" id="PRO_5039308514" description="Fe/B12 periplasmic-binding domain-containing protein" evidence="2">
    <location>
        <begin position="29"/>
        <end position="331"/>
    </location>
</feature>